<keyword evidence="6 7" id="KW-0472">Membrane</keyword>
<reference evidence="11" key="1">
    <citation type="journal article" date="2019" name="Int. J. Syst. Evol. Microbiol.">
        <title>The Global Catalogue of Microorganisms (GCM) 10K type strain sequencing project: providing services to taxonomists for standard genome sequencing and annotation.</title>
        <authorList>
            <consortium name="The Broad Institute Genomics Platform"/>
            <consortium name="The Broad Institute Genome Sequencing Center for Infectious Disease"/>
            <person name="Wu L."/>
            <person name="Ma J."/>
        </authorList>
    </citation>
    <scope>NUCLEOTIDE SEQUENCE [LARGE SCALE GENOMIC DNA]</scope>
    <source>
        <strain evidence="11">JCM 17388</strain>
    </source>
</reference>
<dbReference type="Pfam" id="PF00664">
    <property type="entry name" value="ABC_membrane"/>
    <property type="match status" value="1"/>
</dbReference>
<dbReference type="CDD" id="cd07346">
    <property type="entry name" value="ABC_6TM_exporters"/>
    <property type="match status" value="1"/>
</dbReference>
<feature type="transmembrane region" description="Helical" evidence="7">
    <location>
        <begin position="293"/>
        <end position="314"/>
    </location>
</feature>
<evidence type="ECO:0000313" key="10">
    <source>
        <dbReference type="EMBL" id="GAA4196378.1"/>
    </source>
</evidence>
<dbReference type="CDD" id="cd03254">
    <property type="entry name" value="ABCC_Glucan_exporter_like"/>
    <property type="match status" value="1"/>
</dbReference>
<dbReference type="PANTHER" id="PTHR43394:SF1">
    <property type="entry name" value="ATP-BINDING CASSETTE SUB-FAMILY B MEMBER 10, MITOCHONDRIAL"/>
    <property type="match status" value="1"/>
</dbReference>
<evidence type="ECO:0000313" key="11">
    <source>
        <dbReference type="Proteomes" id="UP001501251"/>
    </source>
</evidence>
<name>A0ABP8B2A8_9ACTN</name>
<feature type="domain" description="ABC transmembrane type-1" evidence="9">
    <location>
        <begin position="38"/>
        <end position="319"/>
    </location>
</feature>
<organism evidence="10 11">
    <name type="scientific">Streptosporangium oxazolinicum</name>
    <dbReference type="NCBI Taxonomy" id="909287"/>
    <lineage>
        <taxon>Bacteria</taxon>
        <taxon>Bacillati</taxon>
        <taxon>Actinomycetota</taxon>
        <taxon>Actinomycetes</taxon>
        <taxon>Streptosporangiales</taxon>
        <taxon>Streptosporangiaceae</taxon>
        <taxon>Streptosporangium</taxon>
    </lineage>
</organism>
<keyword evidence="2 7" id="KW-0812">Transmembrane</keyword>
<evidence type="ECO:0000259" key="8">
    <source>
        <dbReference type="PROSITE" id="PS50893"/>
    </source>
</evidence>
<keyword evidence="5 7" id="KW-1133">Transmembrane helix</keyword>
<comment type="subcellular location">
    <subcellularLocation>
        <location evidence="1">Cell membrane</location>
        <topology evidence="1">Multi-pass membrane protein</topology>
    </subcellularLocation>
</comment>
<feature type="domain" description="ABC transporter" evidence="8">
    <location>
        <begin position="352"/>
        <end position="586"/>
    </location>
</feature>
<feature type="transmembrane region" description="Helical" evidence="7">
    <location>
        <begin position="73"/>
        <end position="91"/>
    </location>
</feature>
<dbReference type="InterPro" id="IPR003439">
    <property type="entry name" value="ABC_transporter-like_ATP-bd"/>
</dbReference>
<gene>
    <name evidence="10" type="ORF">GCM10022252_43550</name>
</gene>
<dbReference type="SMART" id="SM00382">
    <property type="entry name" value="AAA"/>
    <property type="match status" value="1"/>
</dbReference>
<evidence type="ECO:0000256" key="1">
    <source>
        <dbReference type="ARBA" id="ARBA00004651"/>
    </source>
</evidence>
<keyword evidence="11" id="KW-1185">Reference proteome</keyword>
<keyword evidence="3" id="KW-0547">Nucleotide-binding</keyword>
<dbReference type="SUPFAM" id="SSF52540">
    <property type="entry name" value="P-loop containing nucleoside triphosphate hydrolases"/>
    <property type="match status" value="1"/>
</dbReference>
<feature type="transmembrane region" description="Helical" evidence="7">
    <location>
        <begin position="145"/>
        <end position="170"/>
    </location>
</feature>
<dbReference type="InterPro" id="IPR003593">
    <property type="entry name" value="AAA+_ATPase"/>
</dbReference>
<dbReference type="GO" id="GO:0005524">
    <property type="term" value="F:ATP binding"/>
    <property type="evidence" value="ECO:0007669"/>
    <property type="project" value="UniProtKB-KW"/>
</dbReference>
<evidence type="ECO:0000256" key="7">
    <source>
        <dbReference type="SAM" id="Phobius"/>
    </source>
</evidence>
<comment type="caution">
    <text evidence="10">The sequence shown here is derived from an EMBL/GenBank/DDBJ whole genome shotgun (WGS) entry which is preliminary data.</text>
</comment>
<evidence type="ECO:0000256" key="3">
    <source>
        <dbReference type="ARBA" id="ARBA00022741"/>
    </source>
</evidence>
<dbReference type="Pfam" id="PF00005">
    <property type="entry name" value="ABC_tran"/>
    <property type="match status" value="1"/>
</dbReference>
<evidence type="ECO:0000256" key="4">
    <source>
        <dbReference type="ARBA" id="ARBA00022840"/>
    </source>
</evidence>
<dbReference type="PROSITE" id="PS50893">
    <property type="entry name" value="ABC_TRANSPORTER_2"/>
    <property type="match status" value="1"/>
</dbReference>
<dbReference type="Proteomes" id="UP001501251">
    <property type="component" value="Unassembled WGS sequence"/>
</dbReference>
<dbReference type="RefSeq" id="WP_344919839.1">
    <property type="nucleotide sequence ID" value="NZ_BAABAQ010000008.1"/>
</dbReference>
<feature type="transmembrane region" description="Helical" evidence="7">
    <location>
        <begin position="176"/>
        <end position="194"/>
    </location>
</feature>
<evidence type="ECO:0000256" key="5">
    <source>
        <dbReference type="ARBA" id="ARBA00022989"/>
    </source>
</evidence>
<dbReference type="Gene3D" id="1.20.1560.10">
    <property type="entry name" value="ABC transporter type 1, transmembrane domain"/>
    <property type="match status" value="1"/>
</dbReference>
<sequence length="612" mass="67042">MGFVMDGLDAEDYDRTYSDRDLLRRILSYFRPKLGSMVLVAVMIVLFSLSQAAMPLLVSWGVDGIEDGTIADVGWQLTAGLLLAGVLGWLFNFIRQLYSARVTGDVVLHLRQDAFDAVLERDLSFYDENPSGKIVSRVTSDTDDFATVSTLTMDLISQVLMVGFITILLFLRSVELALLTLLVAPIVMGAALLFRRIARSSTRQAQRSLSRVNATLQETMGGISVAKNFRQEQRVYDEFRPINRQSYQVTLRQGFVFSSIFPVLFLVAGLATVALVQLGGTAVLGGGLSGGDWFLFLQGVSLFWFPLTSIAAFWSQFQQGLSASERVFALIDAPPRVVQTDPQPVGRLAGRIEFRGVRFGYEAASTVLRDFDLTIEAGESVALVGHTGAGKSTLSKLITRFYEFQDGRLLIDGRDVRTLDLAGYRRQIGAVPQVPFLFSGTVADNIRYPRPEASEEEVLAAATAVGGGDWIDALPDGLRTDVGEHGRALSMGQRQLVALARLLIQDPAIVVLDEATASVDPLTEAQIQEGLDRVLADRTSIVIAHRLSTIEHVDRIIVLDHGRIVEEGDHTTLLARGGHYCRVYNTYFRHQSPNYRPGSGFVSVAGSVADSA</sequence>
<keyword evidence="4 10" id="KW-0067">ATP-binding</keyword>
<evidence type="ECO:0000259" key="9">
    <source>
        <dbReference type="PROSITE" id="PS50929"/>
    </source>
</evidence>
<dbReference type="SUPFAM" id="SSF90123">
    <property type="entry name" value="ABC transporter transmembrane region"/>
    <property type="match status" value="1"/>
</dbReference>
<dbReference type="InterPro" id="IPR036640">
    <property type="entry name" value="ABC1_TM_sf"/>
</dbReference>
<dbReference type="Gene3D" id="3.40.50.300">
    <property type="entry name" value="P-loop containing nucleotide triphosphate hydrolases"/>
    <property type="match status" value="1"/>
</dbReference>
<feature type="transmembrane region" description="Helical" evidence="7">
    <location>
        <begin position="254"/>
        <end position="278"/>
    </location>
</feature>
<evidence type="ECO:0000256" key="6">
    <source>
        <dbReference type="ARBA" id="ARBA00023136"/>
    </source>
</evidence>
<dbReference type="PROSITE" id="PS50929">
    <property type="entry name" value="ABC_TM1F"/>
    <property type="match status" value="1"/>
</dbReference>
<evidence type="ECO:0000256" key="2">
    <source>
        <dbReference type="ARBA" id="ARBA00022692"/>
    </source>
</evidence>
<proteinExistence type="predicted"/>
<dbReference type="InterPro" id="IPR039421">
    <property type="entry name" value="Type_1_exporter"/>
</dbReference>
<dbReference type="InterPro" id="IPR011527">
    <property type="entry name" value="ABC1_TM_dom"/>
</dbReference>
<dbReference type="EMBL" id="BAABAQ010000008">
    <property type="protein sequence ID" value="GAA4196378.1"/>
    <property type="molecule type" value="Genomic_DNA"/>
</dbReference>
<dbReference type="InterPro" id="IPR027417">
    <property type="entry name" value="P-loop_NTPase"/>
</dbReference>
<dbReference type="PANTHER" id="PTHR43394">
    <property type="entry name" value="ATP-DEPENDENT PERMEASE MDL1, MITOCHONDRIAL"/>
    <property type="match status" value="1"/>
</dbReference>
<accession>A0ABP8B2A8</accession>
<protein>
    <submittedName>
        <fullName evidence="10">ABC transporter ATP-binding protein</fullName>
    </submittedName>
</protein>
<feature type="transmembrane region" description="Helical" evidence="7">
    <location>
        <begin position="34"/>
        <end position="53"/>
    </location>
</feature>